<dbReference type="SMART" id="SM01081">
    <property type="entry name" value="CHB_HEX"/>
    <property type="match status" value="1"/>
</dbReference>
<sequence>MRLRGLAISLFGILAILGNEVNAKAMSLTQLADAIQVNYQVLSNLDNQDCKALFSGDCFTGKLRFSLPESVTSEPFALYFSHIAPIKWDNHPQLDIEHINGDLHQVLFRGNEFSDGTAVDIQFKAAFWHAAHSDVMPNYFLVSDTEGPLVVQSTIPEIDKYTGLQVMPHLLPFESEQQWRRNPEDNLPLADATWLYQHYQTLQAEPEKAETPHSSVTPRIIPQVKKAEWNTAETLSLDTGIKVNWQEFTEDRVIQELFQKANIATTQNGVPLTLKLNNELAESAYRLQIENKGINIEAADRKGLQHGMVSFYQLLAKQGSVLPLVDIQDEPRYEFRGVHVDLSRNFLGKQVLYRLLDQMFYLKLNKLHLHLADDEGWRLQIPGLPELTEIGGFRCFDPQEDSCLLPQLGSGPHKNSAVNGYLTVSEYQALLQYAHERHIEIIPSFDLPGHARAAVKAMEARYRKYKKQENLAAAEEFLLSDFADDTQYSSVQFYHDNTVNPCQESTYHFIDTVIGKVKAMHKAVNAPLSTYHIGADETAGAWVNSPVCQTLIETDDTINSVQDLKPMFLTRVIDIIEKHGLIAAGWSDGMHKVLELEAGKQHQVNVWDTLYWNGHELVKAFDEQGWKTVLSHPDVLYFDFPYANHPKETGYYWASKNTDSVKVFQFMPDNLAANASQWTDRMGHSYTASNQGTQPGIAGMQSQIWSEAVRSPETFEYLMYPRLQTFAERAWHKADWEVQYGDAQTFSYQDKTPQSKQQLRDWQGFSAALAGYMSEQKLFRGNYRLPPPGMRKSTEGIKVNTLWQGLGVQCRLDEQPWFEVSGRLVKESKASQLSCRTVQKSDAEQGADAMKIMKVSPITVLDLRAI</sequence>
<dbReference type="EC" id="3.2.1.52" evidence="3"/>
<dbReference type="GO" id="GO:0030203">
    <property type="term" value="P:glycosaminoglycan metabolic process"/>
    <property type="evidence" value="ECO:0007669"/>
    <property type="project" value="TreeGrafter"/>
</dbReference>
<dbReference type="SUPFAM" id="SSF55545">
    <property type="entry name" value="beta-N-acetylhexosaminidase-like domain"/>
    <property type="match status" value="1"/>
</dbReference>
<dbReference type="Pfam" id="PF03173">
    <property type="entry name" value="CHB_HEX"/>
    <property type="match status" value="1"/>
</dbReference>
<evidence type="ECO:0000259" key="9">
    <source>
        <dbReference type="SMART" id="SM01081"/>
    </source>
</evidence>
<dbReference type="InterPro" id="IPR029018">
    <property type="entry name" value="Hex-like_dom2"/>
</dbReference>
<evidence type="ECO:0000256" key="7">
    <source>
        <dbReference type="ARBA" id="ARBA00033000"/>
    </source>
</evidence>
<dbReference type="Gene3D" id="2.60.40.290">
    <property type="match status" value="1"/>
</dbReference>
<feature type="active site" description="Proton donor" evidence="8">
    <location>
        <position position="537"/>
    </location>
</feature>
<evidence type="ECO:0000256" key="8">
    <source>
        <dbReference type="PIRSR" id="PIRSR625705-1"/>
    </source>
</evidence>
<evidence type="ECO:0000256" key="4">
    <source>
        <dbReference type="ARBA" id="ARBA00022801"/>
    </source>
</evidence>
<dbReference type="InterPro" id="IPR015882">
    <property type="entry name" value="HEX_bac_N"/>
</dbReference>
<evidence type="ECO:0000256" key="2">
    <source>
        <dbReference type="ARBA" id="ARBA00006285"/>
    </source>
</evidence>
<keyword evidence="4" id="KW-0378">Hydrolase</keyword>
<protein>
    <recommendedName>
        <fullName evidence="3">beta-N-acetylhexosaminidase</fullName>
        <ecNumber evidence="3">3.2.1.52</ecNumber>
    </recommendedName>
    <alternativeName>
        <fullName evidence="6">Beta-N-acetylhexosaminidase</fullName>
    </alternativeName>
    <alternativeName>
        <fullName evidence="7">N-acetyl-beta-glucosaminidase</fullName>
    </alternativeName>
</protein>
<dbReference type="InterPro" id="IPR015883">
    <property type="entry name" value="Glyco_hydro_20_cat"/>
</dbReference>
<dbReference type="KEGG" id="pmaw:MACH26_31550"/>
<dbReference type="Pfam" id="PF00728">
    <property type="entry name" value="Glyco_hydro_20"/>
    <property type="match status" value="1"/>
</dbReference>
<evidence type="ECO:0000313" key="11">
    <source>
        <dbReference type="Proteomes" id="UP001333710"/>
    </source>
</evidence>
<evidence type="ECO:0000256" key="5">
    <source>
        <dbReference type="ARBA" id="ARBA00023295"/>
    </source>
</evidence>
<keyword evidence="11" id="KW-1185">Reference proteome</keyword>
<dbReference type="Pfam" id="PF02838">
    <property type="entry name" value="Glyco_hydro_20b"/>
    <property type="match status" value="1"/>
</dbReference>
<dbReference type="EMBL" id="AP027272">
    <property type="protein sequence ID" value="BDX07634.1"/>
    <property type="molecule type" value="Genomic_DNA"/>
</dbReference>
<keyword evidence="5" id="KW-0326">Glycosidase</keyword>
<dbReference type="InterPro" id="IPR012291">
    <property type="entry name" value="CBM2_carb-bd_dom_sf"/>
</dbReference>
<proteinExistence type="inferred from homology"/>
<evidence type="ECO:0000256" key="6">
    <source>
        <dbReference type="ARBA" id="ARBA00030512"/>
    </source>
</evidence>
<dbReference type="GO" id="GO:0005975">
    <property type="term" value="P:carbohydrate metabolic process"/>
    <property type="evidence" value="ECO:0007669"/>
    <property type="project" value="InterPro"/>
</dbReference>
<dbReference type="GO" id="GO:0016020">
    <property type="term" value="C:membrane"/>
    <property type="evidence" value="ECO:0007669"/>
    <property type="project" value="TreeGrafter"/>
</dbReference>
<dbReference type="Gene3D" id="3.30.379.10">
    <property type="entry name" value="Chitobiase/beta-hexosaminidase domain 2-like"/>
    <property type="match status" value="1"/>
</dbReference>
<dbReference type="PANTHER" id="PTHR22600:SF57">
    <property type="entry name" value="BETA-N-ACETYLHEXOSAMINIDASE"/>
    <property type="match status" value="1"/>
</dbReference>
<dbReference type="InterPro" id="IPR017853">
    <property type="entry name" value="GH"/>
</dbReference>
<gene>
    <name evidence="10" type="primary">hexB</name>
    <name evidence="10" type="ORF">MACH26_31550</name>
</gene>
<dbReference type="Gene3D" id="3.20.20.80">
    <property type="entry name" value="Glycosidases"/>
    <property type="match status" value="1"/>
</dbReference>
<name>A0AA48HTE1_9ALTE</name>
<dbReference type="GO" id="GO:0004563">
    <property type="term" value="F:beta-N-acetylhexosaminidase activity"/>
    <property type="evidence" value="ECO:0007669"/>
    <property type="project" value="UniProtKB-EC"/>
</dbReference>
<dbReference type="PRINTS" id="PR00738">
    <property type="entry name" value="GLHYDRLASE20"/>
</dbReference>
<dbReference type="InterPro" id="IPR008965">
    <property type="entry name" value="CBM2/CBM3_carb-bd_dom_sf"/>
</dbReference>
<dbReference type="PANTHER" id="PTHR22600">
    <property type="entry name" value="BETA-HEXOSAMINIDASE"/>
    <property type="match status" value="1"/>
</dbReference>
<reference evidence="10" key="1">
    <citation type="submission" date="2023-01" db="EMBL/GenBank/DDBJ databases">
        <title>Complete genome sequence of Planctobacterium marinum strain Dej080120_11.</title>
        <authorList>
            <person name="Ueki S."/>
            <person name="Maruyama F."/>
        </authorList>
    </citation>
    <scope>NUCLEOTIDE SEQUENCE</scope>
    <source>
        <strain evidence="10">Dej080120_11</strain>
    </source>
</reference>
<comment type="catalytic activity">
    <reaction evidence="1">
        <text>Hydrolysis of terminal non-reducing N-acetyl-D-hexosamine residues in N-acetyl-beta-D-hexosaminides.</text>
        <dbReference type="EC" id="3.2.1.52"/>
    </reaction>
</comment>
<evidence type="ECO:0000313" key="10">
    <source>
        <dbReference type="EMBL" id="BDX07634.1"/>
    </source>
</evidence>
<accession>A0AA48HTE1</accession>
<evidence type="ECO:0000256" key="3">
    <source>
        <dbReference type="ARBA" id="ARBA00012663"/>
    </source>
</evidence>
<comment type="similarity">
    <text evidence="2">Belongs to the glycosyl hydrolase 20 family.</text>
</comment>
<organism evidence="10 11">
    <name type="scientific">Planctobacterium marinum</name>
    <dbReference type="NCBI Taxonomy" id="1631968"/>
    <lineage>
        <taxon>Bacteria</taxon>
        <taxon>Pseudomonadati</taxon>
        <taxon>Pseudomonadota</taxon>
        <taxon>Gammaproteobacteria</taxon>
        <taxon>Alteromonadales</taxon>
        <taxon>Alteromonadaceae</taxon>
        <taxon>Planctobacterium</taxon>
    </lineage>
</organism>
<dbReference type="InterPro" id="IPR004866">
    <property type="entry name" value="CHB/HEX_N_dom"/>
</dbReference>
<evidence type="ECO:0000256" key="1">
    <source>
        <dbReference type="ARBA" id="ARBA00001231"/>
    </source>
</evidence>
<dbReference type="SUPFAM" id="SSF51445">
    <property type="entry name" value="(Trans)glycosidases"/>
    <property type="match status" value="1"/>
</dbReference>
<dbReference type="InterPro" id="IPR025705">
    <property type="entry name" value="Beta_hexosaminidase_sua/sub"/>
</dbReference>
<feature type="domain" description="Chitobiase/beta-hexosaminidases N-terminal" evidence="9">
    <location>
        <begin position="33"/>
        <end position="194"/>
    </location>
</feature>
<dbReference type="AlphaFoldDB" id="A0AA48HTE1"/>
<dbReference type="RefSeq" id="WP_338293689.1">
    <property type="nucleotide sequence ID" value="NZ_AP027272.1"/>
</dbReference>
<dbReference type="Proteomes" id="UP001333710">
    <property type="component" value="Chromosome"/>
</dbReference>
<dbReference type="GO" id="GO:0030247">
    <property type="term" value="F:polysaccharide binding"/>
    <property type="evidence" value="ECO:0007669"/>
    <property type="project" value="InterPro"/>
</dbReference>
<dbReference type="SUPFAM" id="SSF49384">
    <property type="entry name" value="Carbohydrate-binding domain"/>
    <property type="match status" value="1"/>
</dbReference>